<dbReference type="AlphaFoldDB" id="A0ABD3ADI7"/>
<sequence length="103" mass="11850">MALIKAKKEGWQRIKIESQNKDLVKRINSLDCMNNSFTTILEDILILSSLFSICSFSFVNKIGNDISTKIAQYALTCDQDIVWKDNFPLWLSDDAQLDLRHLP</sequence>
<evidence type="ECO:0000313" key="2">
    <source>
        <dbReference type="EMBL" id="KAL3528847.1"/>
    </source>
</evidence>
<proteinExistence type="predicted"/>
<accession>A0ABD3ADI7</accession>
<feature type="domain" description="RNase H type-1" evidence="1">
    <location>
        <begin position="1"/>
        <end position="74"/>
    </location>
</feature>
<keyword evidence="3" id="KW-1185">Reference proteome</keyword>
<comment type="caution">
    <text evidence="2">The sequence shown here is derived from an EMBL/GenBank/DDBJ whole genome shotgun (WGS) entry which is preliminary data.</text>
</comment>
<gene>
    <name evidence="2" type="ORF">ACH5RR_008169</name>
</gene>
<reference evidence="2 3" key="1">
    <citation type="submission" date="2024-11" db="EMBL/GenBank/DDBJ databases">
        <title>A near-complete genome assembly of Cinchona calisaya.</title>
        <authorList>
            <person name="Lian D.C."/>
            <person name="Zhao X.W."/>
            <person name="Wei L."/>
        </authorList>
    </citation>
    <scope>NUCLEOTIDE SEQUENCE [LARGE SCALE GENOMIC DNA]</scope>
    <source>
        <tissue evidence="2">Nenye</tissue>
    </source>
</reference>
<evidence type="ECO:0000259" key="1">
    <source>
        <dbReference type="Pfam" id="PF13456"/>
    </source>
</evidence>
<dbReference type="Proteomes" id="UP001630127">
    <property type="component" value="Unassembled WGS sequence"/>
</dbReference>
<protein>
    <recommendedName>
        <fullName evidence="1">RNase H type-1 domain-containing protein</fullName>
    </recommendedName>
</protein>
<dbReference type="Pfam" id="PF13456">
    <property type="entry name" value="RVT_3"/>
    <property type="match status" value="1"/>
</dbReference>
<name>A0ABD3ADI7_9GENT</name>
<dbReference type="InterPro" id="IPR002156">
    <property type="entry name" value="RNaseH_domain"/>
</dbReference>
<dbReference type="EMBL" id="JBJUIK010000004">
    <property type="protein sequence ID" value="KAL3528847.1"/>
    <property type="molecule type" value="Genomic_DNA"/>
</dbReference>
<evidence type="ECO:0000313" key="3">
    <source>
        <dbReference type="Proteomes" id="UP001630127"/>
    </source>
</evidence>
<organism evidence="2 3">
    <name type="scientific">Cinchona calisaya</name>
    <dbReference type="NCBI Taxonomy" id="153742"/>
    <lineage>
        <taxon>Eukaryota</taxon>
        <taxon>Viridiplantae</taxon>
        <taxon>Streptophyta</taxon>
        <taxon>Embryophyta</taxon>
        <taxon>Tracheophyta</taxon>
        <taxon>Spermatophyta</taxon>
        <taxon>Magnoliopsida</taxon>
        <taxon>eudicotyledons</taxon>
        <taxon>Gunneridae</taxon>
        <taxon>Pentapetalae</taxon>
        <taxon>asterids</taxon>
        <taxon>lamiids</taxon>
        <taxon>Gentianales</taxon>
        <taxon>Rubiaceae</taxon>
        <taxon>Cinchonoideae</taxon>
        <taxon>Cinchoneae</taxon>
        <taxon>Cinchona</taxon>
    </lineage>
</organism>